<dbReference type="HOGENOM" id="CLU_033975_0_0_5"/>
<dbReference type="AlphaFoldDB" id="F8BV16"/>
<dbReference type="Gene3D" id="3.40.50.10540">
    <property type="entry name" value="Crotonobetainyl-coa:carnitine coa-transferase, domain 1"/>
    <property type="match status" value="1"/>
</dbReference>
<dbReference type="EMBL" id="CP002826">
    <property type="protein sequence ID" value="AEI06669.1"/>
    <property type="molecule type" value="Genomic_DNA"/>
</dbReference>
<dbReference type="GO" id="GO:0008410">
    <property type="term" value="F:CoA-transferase activity"/>
    <property type="evidence" value="ECO:0007669"/>
    <property type="project" value="TreeGrafter"/>
</dbReference>
<dbReference type="KEGG" id="ocg:OCA5_c19590"/>
<name>F8BV16_AFIC5</name>
<reference evidence="2 3" key="1">
    <citation type="journal article" date="2011" name="J. Bacteriol.">
        <title>Complete genome sequences of the chemolithoautotrophic Oligotropha carboxidovorans strains OM4 and OM5.</title>
        <authorList>
            <person name="Volland S."/>
            <person name="Rachinger M."/>
            <person name="Strittmatter A."/>
            <person name="Daniel R."/>
            <person name="Gottschalk G."/>
            <person name="Meyer O."/>
        </authorList>
    </citation>
    <scope>NUCLEOTIDE SEQUENCE [LARGE SCALE GENOMIC DNA]</scope>
    <source>
        <strain evidence="3">ATCC 49405 / DSM 1227 / KCTC 32145 / OM5</strain>
    </source>
</reference>
<dbReference type="Pfam" id="PF02515">
    <property type="entry name" value="CoA_transf_3"/>
    <property type="match status" value="1"/>
</dbReference>
<dbReference type="InterPro" id="IPR023606">
    <property type="entry name" value="CoA-Trfase_III_dom_1_sf"/>
</dbReference>
<dbReference type="PANTHER" id="PTHR48207">
    <property type="entry name" value="SUCCINATE--HYDROXYMETHYLGLUTARATE COA-TRANSFERASE"/>
    <property type="match status" value="1"/>
</dbReference>
<dbReference type="OrthoDB" id="5720311at2"/>
<proteinExistence type="predicted"/>
<dbReference type="InterPro" id="IPR044855">
    <property type="entry name" value="CoA-Trfase_III_dom3_sf"/>
</dbReference>
<organism evidence="2 3">
    <name type="scientific">Afipia carboxidovorans (strain ATCC 49405 / DSM 1227 / KCTC 32145 / OM5)</name>
    <name type="common">Oligotropha carboxidovorans</name>
    <dbReference type="NCBI Taxonomy" id="504832"/>
    <lineage>
        <taxon>Bacteria</taxon>
        <taxon>Pseudomonadati</taxon>
        <taxon>Pseudomonadota</taxon>
        <taxon>Alphaproteobacteria</taxon>
        <taxon>Hyphomicrobiales</taxon>
        <taxon>Nitrobacteraceae</taxon>
        <taxon>Afipia</taxon>
    </lineage>
</organism>
<keyword evidence="3" id="KW-1185">Reference proteome</keyword>
<dbReference type="eggNOG" id="COG1804">
    <property type="taxonomic scope" value="Bacteria"/>
</dbReference>
<dbReference type="SUPFAM" id="SSF89796">
    <property type="entry name" value="CoA-transferase family III (CaiB/BaiF)"/>
    <property type="match status" value="1"/>
</dbReference>
<dbReference type="InterPro" id="IPR003673">
    <property type="entry name" value="CoA-Trfase_fam_III"/>
</dbReference>
<dbReference type="Gene3D" id="3.30.1540.10">
    <property type="entry name" value="formyl-coa transferase, domain 3"/>
    <property type="match status" value="1"/>
</dbReference>
<evidence type="ECO:0000313" key="2">
    <source>
        <dbReference type="EMBL" id="AEI06669.1"/>
    </source>
</evidence>
<accession>F8BV16</accession>
<dbReference type="PANTHER" id="PTHR48207:SF3">
    <property type="entry name" value="SUCCINATE--HYDROXYMETHYLGLUTARATE COA-TRANSFERASE"/>
    <property type="match status" value="1"/>
</dbReference>
<dbReference type="RefSeq" id="WP_013913128.1">
    <property type="nucleotide sequence ID" value="NC_011386.1"/>
</dbReference>
<evidence type="ECO:0000256" key="1">
    <source>
        <dbReference type="ARBA" id="ARBA00022679"/>
    </source>
</evidence>
<dbReference type="InterPro" id="IPR050483">
    <property type="entry name" value="CoA-transferase_III_domain"/>
</dbReference>
<sequence length="394" mass="43106">MKPLAGLKVLDLTRFFAGPFCTMLLGDHGADVVKVESPGGGDQTRRQGPPFKAENGMTFFAGNRNKRSLVLDAKTEEGRDLLFQLASRADVVVENFRPPVLKRLGIDYERVSAANPGVIYASLSALGPDGPQGDRGGFDITVQAEFGFMSISGEKNGKSIKQGTSVFDLVTGLYAYSGIVTALLQRKETGRGQRVETSLMESQVSFLVDAAMEYLIAGKVREKWGSEHSQIVPYKVFSTRDGEVVIGAGYQTVYEPFVRAIGREDLITDPRFATLAVRVENRDEMYRILDEEIAKYTNAEIIALLDKATVPNAPVNNVAQVFSHPQLLHRKMLLSLDHPQYGSVPTIGPAVKYSGFDVAEGWRAPPLLNEGAESVIEDWLGNSEPRKAAHAVRS</sequence>
<dbReference type="STRING" id="504832.OCA5_c19590"/>
<protein>
    <submittedName>
        <fullName evidence="2">CoA-transferase family III</fullName>
    </submittedName>
</protein>
<keyword evidence="1 2" id="KW-0808">Transferase</keyword>
<evidence type="ECO:0000313" key="3">
    <source>
        <dbReference type="Proteomes" id="UP000007730"/>
    </source>
</evidence>
<gene>
    <name evidence="2" type="ordered locus">OCA5_c19590</name>
</gene>
<dbReference type="PATRIC" id="fig|504832.7.peg.2080"/>
<dbReference type="Proteomes" id="UP000007730">
    <property type="component" value="Chromosome"/>
</dbReference>